<name>A0AAW7CM63_HEYCO</name>
<gene>
    <name evidence="2" type="ORF">QN341_00075</name>
</gene>
<reference evidence="2" key="1">
    <citation type="submission" date="2023-06" db="EMBL/GenBank/DDBJ databases">
        <title>Probiogenomic evaluation and L lactic producing Weizmannia coaggulans BKMTCR2-2 from tree bark.</title>
        <authorList>
            <person name="Mahittikon J."/>
            <person name="Tanasupawat S."/>
        </authorList>
    </citation>
    <scope>NUCLEOTIDE SEQUENCE</scope>
    <source>
        <strain evidence="2">BKMTCR2-2</strain>
    </source>
</reference>
<protein>
    <submittedName>
        <fullName evidence="2">Uncharacterized protein</fullName>
    </submittedName>
</protein>
<dbReference type="Proteomes" id="UP001223084">
    <property type="component" value="Unassembled WGS sequence"/>
</dbReference>
<organism evidence="2 3">
    <name type="scientific">Heyndrickxia coagulans</name>
    <name type="common">Weizmannia coagulans</name>
    <dbReference type="NCBI Taxonomy" id="1398"/>
    <lineage>
        <taxon>Bacteria</taxon>
        <taxon>Bacillati</taxon>
        <taxon>Bacillota</taxon>
        <taxon>Bacilli</taxon>
        <taxon>Bacillales</taxon>
        <taxon>Bacillaceae</taxon>
        <taxon>Heyndrickxia</taxon>
    </lineage>
</organism>
<dbReference type="AlphaFoldDB" id="A0AAW7CM63"/>
<feature type="region of interest" description="Disordered" evidence="1">
    <location>
        <begin position="25"/>
        <end position="52"/>
    </location>
</feature>
<proteinExistence type="predicted"/>
<accession>A0AAW7CM63</accession>
<evidence type="ECO:0000313" key="2">
    <source>
        <dbReference type="EMBL" id="MDL5039505.1"/>
    </source>
</evidence>
<sequence length="230" mass="27210">MSYRELNDLKKKVARINESIEKLEAKKQEHTKKRNTAEREQQDILLSEALEGKEPDERKLERLRKTIENENDKIAELDQRIKLIEETRAESLKPYLADIRKGYDREIDKLKREVDTQFYGARKFLCEYLLALQKAGLARQKAAELHAEFAEYAKMLDPKEYKRNHWDRGNPIPMPVLFNDYAGRKLGIREQDQKQALNGYVEPYVMLYELTGEIEDDPNKARQKLQEVKK</sequence>
<dbReference type="RefSeq" id="WP_285957559.1">
    <property type="nucleotide sequence ID" value="NZ_JASUZX010000001.1"/>
</dbReference>
<evidence type="ECO:0000256" key="1">
    <source>
        <dbReference type="SAM" id="MobiDB-lite"/>
    </source>
</evidence>
<dbReference type="EMBL" id="JASUZX010000001">
    <property type="protein sequence ID" value="MDL5039505.1"/>
    <property type="molecule type" value="Genomic_DNA"/>
</dbReference>
<comment type="caution">
    <text evidence="2">The sequence shown here is derived from an EMBL/GenBank/DDBJ whole genome shotgun (WGS) entry which is preliminary data.</text>
</comment>
<evidence type="ECO:0000313" key="3">
    <source>
        <dbReference type="Proteomes" id="UP001223084"/>
    </source>
</evidence>